<dbReference type="Proteomes" id="UP000293291">
    <property type="component" value="Unassembled WGS sequence"/>
</dbReference>
<dbReference type="AlphaFoldDB" id="A0A4Q2SF25"/>
<name>A0A4Q2SF25_9ACTN</name>
<evidence type="ECO:0000259" key="3">
    <source>
        <dbReference type="PROSITE" id="PS50966"/>
    </source>
</evidence>
<dbReference type="GO" id="GO:0016787">
    <property type="term" value="F:hydrolase activity"/>
    <property type="evidence" value="ECO:0007669"/>
    <property type="project" value="UniProtKB-KW"/>
</dbReference>
<keyword evidence="2" id="KW-0862">Zinc</keyword>
<dbReference type="GO" id="GO:0008270">
    <property type="term" value="F:zinc ion binding"/>
    <property type="evidence" value="ECO:0007669"/>
    <property type="project" value="UniProtKB-KW"/>
</dbReference>
<keyword evidence="7" id="KW-1185">Reference proteome</keyword>
<dbReference type="InterPro" id="IPR000330">
    <property type="entry name" value="SNF2_N"/>
</dbReference>
<evidence type="ECO:0000256" key="2">
    <source>
        <dbReference type="PROSITE-ProRule" id="PRU00325"/>
    </source>
</evidence>
<gene>
    <name evidence="6" type="ORF">EUA07_03355</name>
</gene>
<dbReference type="Pfam" id="PF04434">
    <property type="entry name" value="SWIM"/>
    <property type="match status" value="1"/>
</dbReference>
<dbReference type="GO" id="GO:0005524">
    <property type="term" value="F:ATP binding"/>
    <property type="evidence" value="ECO:0007669"/>
    <property type="project" value="InterPro"/>
</dbReference>
<dbReference type="RefSeq" id="WP_129453585.1">
    <property type="nucleotide sequence ID" value="NZ_JACXYX010000007.1"/>
</dbReference>
<comment type="caution">
    <text evidence="6">The sequence shown here is derived from an EMBL/GenBank/DDBJ whole genome shotgun (WGS) entry which is preliminary data.</text>
</comment>
<dbReference type="InterPro" id="IPR001650">
    <property type="entry name" value="Helicase_C-like"/>
</dbReference>
<dbReference type="PANTHER" id="PTHR10799">
    <property type="entry name" value="SNF2/RAD54 HELICASE FAMILY"/>
    <property type="match status" value="1"/>
</dbReference>
<keyword evidence="6" id="KW-0347">Helicase</keyword>
<keyword evidence="2" id="KW-0479">Metal-binding</keyword>
<dbReference type="PROSITE" id="PS51192">
    <property type="entry name" value="HELICASE_ATP_BIND_1"/>
    <property type="match status" value="1"/>
</dbReference>
<keyword evidence="2" id="KW-0863">Zinc-finger</keyword>
<feature type="domain" description="Helicase ATP-binding" evidence="4">
    <location>
        <begin position="617"/>
        <end position="775"/>
    </location>
</feature>
<dbReference type="InterPro" id="IPR038718">
    <property type="entry name" value="SNF2-like_sf"/>
</dbReference>
<keyword evidence="1" id="KW-0378">Hydrolase</keyword>
<dbReference type="Pfam" id="PF00271">
    <property type="entry name" value="Helicase_C"/>
    <property type="match status" value="1"/>
</dbReference>
<reference evidence="6 7" key="1">
    <citation type="submission" date="2019-01" db="EMBL/GenBank/DDBJ databases">
        <title>Novel species of Nocardioides.</title>
        <authorList>
            <person name="Liu Q."/>
            <person name="Xin Y.-H."/>
        </authorList>
    </citation>
    <scope>NUCLEOTIDE SEQUENCE [LARGE SCALE GENOMIC DNA]</scope>
    <source>
        <strain evidence="6 7">CGMCC 4.6875</strain>
    </source>
</reference>
<dbReference type="SMART" id="SM00490">
    <property type="entry name" value="HELICc"/>
    <property type="match status" value="1"/>
</dbReference>
<dbReference type="EMBL" id="SDWU01000003">
    <property type="protein sequence ID" value="RYC03985.1"/>
    <property type="molecule type" value="Genomic_DNA"/>
</dbReference>
<evidence type="ECO:0000313" key="7">
    <source>
        <dbReference type="Proteomes" id="UP000293291"/>
    </source>
</evidence>
<accession>A0A4Q2SF25</accession>
<sequence>MDIRDALTDSYLAGFFDLGALGRARGYADAVEDLEVVHETDSSLTATASVWGTAPHPYRVQLHAEVDAAADWVFSSCSCPVGRMCKHGAAVALRLRAPARFLEAAPGPAPDGARAEPPWRRQLARLTDELEARARSTLSGQGLGLEVARRPPSRWSRSTAGELSMRPVRPGARRGWARSGAEWSDLAGPVARSRYVPAQVDALQALHRGLVSRHSYLVAGAAPLLDDYGDRLVPVLREALARGVTLVAGAGLSSVTVAAEPAAVVADLTEVDGRPTLEVSVRTDDRRWRAGEVVPIGRPATSVALVDGDDVVLAALSEPCQDSVMDLVLGRPVVAAPDERADFLEALAPVVRGLRVESSDGSVEVPAAPRPRLALTVTWQSSTQADLDWSWVYGDRRSPLSSPDALGGARDPEAERSILADVPDGLLGTATASGGDALALALHDLPHLRMLPDLEVEEVGPPDFRESTAAPEISFVLAEAQPDHTDWLDLEVLVSIDGEQVPLPDVLAAVTRDEDFLVLPSGTYVSLDRPEFSRLHEAVALAAQLRESEPGRLSVGSGDLGAWAELAEIGAVDARAATWVERATALRDLDEMPRPGVPAGLTTTLRPYQLEGFWWLAFLHEHGLGGILADDMGLGKTLQVLALVQHTRSAQGAAPFLVVAPTSVVSAWRQQAATHAPGLRVGVVRRRSDDVAALAAASDVVVTTYAVLRLEREQFAARQWGGLVLDEAQQVKNHQGKTYAAARAIDADFRLAVTGTPFENRLLELWALLSLAAPGLYPTARRFREVVVGPVEKDGDEAALRRFRTRIRPFVLRRTKDLVATELPPKQEQVLDVDLGPRHRRIYDTHLAKERQKILGLVEDFERNRVAIFSALTRLRQLALDPALVDATHEHVGSAKTDLLSEHLVEITAEGHRSLVFSTFTTFLRRVRDRLTEEGVATVYLDGTTRDREAVIDAFRAGEAPVFLISLKAGGTGLTLTEADYVFLLDPWWNPAAEAQAVDRAHRIGQSQHVHVYRLVATDTIEEKVMALKARKAELFAKVIDGGGASTTGITAADIRGLFDD</sequence>
<keyword evidence="6" id="KW-0067">ATP-binding</keyword>
<dbReference type="Gene3D" id="3.40.50.300">
    <property type="entry name" value="P-loop containing nucleotide triphosphate hydrolases"/>
    <property type="match status" value="1"/>
</dbReference>
<evidence type="ECO:0000313" key="6">
    <source>
        <dbReference type="EMBL" id="RYC03985.1"/>
    </source>
</evidence>
<protein>
    <submittedName>
        <fullName evidence="6">Helicase SNF2</fullName>
    </submittedName>
</protein>
<dbReference type="PROSITE" id="PS51194">
    <property type="entry name" value="HELICASE_CTER"/>
    <property type="match status" value="1"/>
</dbReference>
<keyword evidence="6" id="KW-0547">Nucleotide-binding</keyword>
<dbReference type="GO" id="GO:0004386">
    <property type="term" value="F:helicase activity"/>
    <property type="evidence" value="ECO:0007669"/>
    <property type="project" value="UniProtKB-KW"/>
</dbReference>
<dbReference type="OrthoDB" id="9760715at2"/>
<dbReference type="Gene3D" id="3.40.50.10810">
    <property type="entry name" value="Tandem AAA-ATPase domain"/>
    <property type="match status" value="1"/>
</dbReference>
<organism evidence="6 7">
    <name type="scientific">Nocardioides ganghwensis</name>
    <dbReference type="NCBI Taxonomy" id="252230"/>
    <lineage>
        <taxon>Bacteria</taxon>
        <taxon>Bacillati</taxon>
        <taxon>Actinomycetota</taxon>
        <taxon>Actinomycetes</taxon>
        <taxon>Propionibacteriales</taxon>
        <taxon>Nocardioidaceae</taxon>
        <taxon>Nocardioides</taxon>
    </lineage>
</organism>
<dbReference type="InterPro" id="IPR027417">
    <property type="entry name" value="P-loop_NTPase"/>
</dbReference>
<proteinExistence type="predicted"/>
<feature type="domain" description="Helicase C-terminal" evidence="5">
    <location>
        <begin position="899"/>
        <end position="1056"/>
    </location>
</feature>
<dbReference type="Pfam" id="PF00176">
    <property type="entry name" value="SNF2-rel_dom"/>
    <property type="match status" value="1"/>
</dbReference>
<feature type="domain" description="SWIM-type" evidence="3">
    <location>
        <begin position="58"/>
        <end position="96"/>
    </location>
</feature>
<dbReference type="InterPro" id="IPR049730">
    <property type="entry name" value="SNF2/RAD54-like_C"/>
</dbReference>
<evidence type="ECO:0000259" key="4">
    <source>
        <dbReference type="PROSITE" id="PS51192"/>
    </source>
</evidence>
<evidence type="ECO:0000259" key="5">
    <source>
        <dbReference type="PROSITE" id="PS51194"/>
    </source>
</evidence>
<dbReference type="SUPFAM" id="SSF52540">
    <property type="entry name" value="P-loop containing nucleoside triphosphate hydrolases"/>
    <property type="match status" value="2"/>
</dbReference>
<dbReference type="CDD" id="cd18793">
    <property type="entry name" value="SF2_C_SNF"/>
    <property type="match status" value="1"/>
</dbReference>
<dbReference type="InterPro" id="IPR014001">
    <property type="entry name" value="Helicase_ATP-bd"/>
</dbReference>
<dbReference type="SMART" id="SM00487">
    <property type="entry name" value="DEXDc"/>
    <property type="match status" value="1"/>
</dbReference>
<evidence type="ECO:0000256" key="1">
    <source>
        <dbReference type="ARBA" id="ARBA00022801"/>
    </source>
</evidence>
<dbReference type="PROSITE" id="PS50966">
    <property type="entry name" value="ZF_SWIM"/>
    <property type="match status" value="1"/>
</dbReference>
<dbReference type="InterPro" id="IPR007527">
    <property type="entry name" value="Znf_SWIM"/>
</dbReference>